<accession>M2NJ50</accession>
<dbReference type="AlphaFoldDB" id="M2NJ50"/>
<dbReference type="GeneID" id="19112189"/>
<dbReference type="RefSeq" id="XP_007673153.1">
    <property type="nucleotide sequence ID" value="XM_007674963.1"/>
</dbReference>
<dbReference type="HOGENOM" id="CLU_2637690_0_0_1"/>
<evidence type="ECO:0000313" key="1">
    <source>
        <dbReference type="EMBL" id="EMC99419.1"/>
    </source>
</evidence>
<gene>
    <name evidence="1" type="ORF">BAUCODRAFT_336444</name>
</gene>
<sequence>MRTGRTADALGCGIMCVSTERVQQTLGVLSLALSEAWRYDSARRCFPDLTVYSCSEHMRNEEKYRRHEGRAHCVSHK</sequence>
<evidence type="ECO:0000313" key="2">
    <source>
        <dbReference type="Proteomes" id="UP000011761"/>
    </source>
</evidence>
<organism evidence="1 2">
    <name type="scientific">Baudoinia panamericana (strain UAMH 10762)</name>
    <name type="common">Angels' share fungus</name>
    <name type="synonym">Baudoinia compniacensis (strain UAMH 10762)</name>
    <dbReference type="NCBI Taxonomy" id="717646"/>
    <lineage>
        <taxon>Eukaryota</taxon>
        <taxon>Fungi</taxon>
        <taxon>Dikarya</taxon>
        <taxon>Ascomycota</taxon>
        <taxon>Pezizomycotina</taxon>
        <taxon>Dothideomycetes</taxon>
        <taxon>Dothideomycetidae</taxon>
        <taxon>Mycosphaerellales</taxon>
        <taxon>Teratosphaeriaceae</taxon>
        <taxon>Baudoinia</taxon>
    </lineage>
</organism>
<protein>
    <submittedName>
        <fullName evidence="1">Uncharacterized protein</fullName>
    </submittedName>
</protein>
<name>M2NJ50_BAUPA</name>
<proteinExistence type="predicted"/>
<dbReference type="EMBL" id="KB445551">
    <property type="protein sequence ID" value="EMC99419.1"/>
    <property type="molecule type" value="Genomic_DNA"/>
</dbReference>
<reference evidence="1 2" key="1">
    <citation type="journal article" date="2012" name="PLoS Pathog.">
        <title>Diverse lifestyles and strategies of plant pathogenesis encoded in the genomes of eighteen Dothideomycetes fungi.</title>
        <authorList>
            <person name="Ohm R.A."/>
            <person name="Feau N."/>
            <person name="Henrissat B."/>
            <person name="Schoch C.L."/>
            <person name="Horwitz B.A."/>
            <person name="Barry K.W."/>
            <person name="Condon B.J."/>
            <person name="Copeland A.C."/>
            <person name="Dhillon B."/>
            <person name="Glaser F."/>
            <person name="Hesse C.N."/>
            <person name="Kosti I."/>
            <person name="LaButti K."/>
            <person name="Lindquist E.A."/>
            <person name="Lucas S."/>
            <person name="Salamov A.A."/>
            <person name="Bradshaw R.E."/>
            <person name="Ciuffetti L."/>
            <person name="Hamelin R.C."/>
            <person name="Kema G.H.J."/>
            <person name="Lawrence C."/>
            <person name="Scott J.A."/>
            <person name="Spatafora J.W."/>
            <person name="Turgeon B.G."/>
            <person name="de Wit P.J.G.M."/>
            <person name="Zhong S."/>
            <person name="Goodwin S.B."/>
            <person name="Grigoriev I.V."/>
        </authorList>
    </citation>
    <scope>NUCLEOTIDE SEQUENCE [LARGE SCALE GENOMIC DNA]</scope>
    <source>
        <strain evidence="1 2">UAMH 10762</strain>
    </source>
</reference>
<dbReference type="KEGG" id="bcom:BAUCODRAFT_336444"/>
<dbReference type="Proteomes" id="UP000011761">
    <property type="component" value="Unassembled WGS sequence"/>
</dbReference>
<keyword evidence="2" id="KW-1185">Reference proteome</keyword>